<dbReference type="Proteomes" id="UP000249293">
    <property type="component" value="Chromosome 2"/>
</dbReference>
<dbReference type="InterPro" id="IPR020266">
    <property type="entry name" value="Tom6"/>
</dbReference>
<dbReference type="EMBL" id="CP028774">
    <property type="protein sequence ID" value="AWU76047.1"/>
    <property type="molecule type" value="Genomic_DNA"/>
</dbReference>
<dbReference type="KEGG" id="pkz:C5L36_0B12740"/>
<evidence type="ECO:0000313" key="3">
    <source>
        <dbReference type="Proteomes" id="UP000249293"/>
    </source>
</evidence>
<sequence length="51" mass="5452">MNGFPTQEKPAAEPGFFSTPIGKIGLNVVLFVAGIALIQSPVMDMMVPQFD</sequence>
<evidence type="ECO:0000256" key="1">
    <source>
        <dbReference type="SAM" id="Phobius"/>
    </source>
</evidence>
<keyword evidence="1" id="KW-1133">Transmembrane helix</keyword>
<keyword evidence="3" id="KW-1185">Reference proteome</keyword>
<dbReference type="RefSeq" id="XP_029321524.1">
    <property type="nucleotide sequence ID" value="XM_029465664.1"/>
</dbReference>
<dbReference type="VEuPathDB" id="FungiDB:C5L36_0B12740"/>
<proteinExistence type="predicted"/>
<dbReference type="AlphaFoldDB" id="A0A2U9R3Y4"/>
<keyword evidence="1" id="KW-0472">Membrane</keyword>
<accession>A0A2U9R3Y4</accession>
<dbReference type="GO" id="GO:0030150">
    <property type="term" value="P:protein import into mitochondrial matrix"/>
    <property type="evidence" value="ECO:0007669"/>
    <property type="project" value="InterPro"/>
</dbReference>
<keyword evidence="1" id="KW-0812">Transmembrane</keyword>
<dbReference type="GeneID" id="40383811"/>
<evidence type="ECO:0008006" key="4">
    <source>
        <dbReference type="Google" id="ProtNLM"/>
    </source>
</evidence>
<reference evidence="2 3" key="1">
    <citation type="submission" date="2018-06" db="EMBL/GenBank/DDBJ databases">
        <title>Population genomics shows no distinction between pathogenic Candida krusei and environmental Pichia kudriavzevii: One species, four names.</title>
        <authorList>
            <person name="Douglass A.P."/>
            <person name="Offei B."/>
            <person name="Braun-Galleani S."/>
            <person name="Coughlan A.Y."/>
            <person name="Martos A."/>
            <person name="Ortiz-Merino R.A."/>
            <person name="Byrne K.P."/>
            <person name="Wolfe K.H."/>
        </authorList>
    </citation>
    <scope>NUCLEOTIDE SEQUENCE [LARGE SCALE GENOMIC DNA]</scope>
    <source>
        <strain evidence="2 3">CBS573</strain>
    </source>
</reference>
<feature type="transmembrane region" description="Helical" evidence="1">
    <location>
        <begin position="20"/>
        <end position="38"/>
    </location>
</feature>
<dbReference type="OrthoDB" id="3991365at2759"/>
<gene>
    <name evidence="2" type="ORF">C5L36_0B12740</name>
</gene>
<dbReference type="Pfam" id="PF17112">
    <property type="entry name" value="Tom6"/>
    <property type="match status" value="1"/>
</dbReference>
<evidence type="ECO:0000313" key="2">
    <source>
        <dbReference type="EMBL" id="AWU76047.1"/>
    </source>
</evidence>
<protein>
    <recommendedName>
        <fullName evidence="4">Mitochondrial import receptor subunit TOM6</fullName>
    </recommendedName>
</protein>
<organism evidence="2 3">
    <name type="scientific">Pichia kudriavzevii</name>
    <name type="common">Yeast</name>
    <name type="synonym">Issatchenkia orientalis</name>
    <dbReference type="NCBI Taxonomy" id="4909"/>
    <lineage>
        <taxon>Eukaryota</taxon>
        <taxon>Fungi</taxon>
        <taxon>Dikarya</taxon>
        <taxon>Ascomycota</taxon>
        <taxon>Saccharomycotina</taxon>
        <taxon>Pichiomycetes</taxon>
        <taxon>Pichiales</taxon>
        <taxon>Pichiaceae</taxon>
        <taxon>Pichia</taxon>
    </lineage>
</organism>
<dbReference type="GO" id="GO:0005742">
    <property type="term" value="C:mitochondrial outer membrane translocase complex"/>
    <property type="evidence" value="ECO:0007669"/>
    <property type="project" value="InterPro"/>
</dbReference>
<name>A0A2U9R3Y4_PICKU</name>